<name>K1Q8W9_MAGGI</name>
<dbReference type="EMBL" id="JH818015">
    <property type="protein sequence ID" value="EKC33147.1"/>
    <property type="molecule type" value="Genomic_DNA"/>
</dbReference>
<gene>
    <name evidence="1" type="ORF">CGI_10016466</name>
</gene>
<dbReference type="InParanoid" id="K1Q8W9"/>
<sequence>MATNAQNRATLCECDTCHRLFRDLEEFANHACDDPGLLVAAVMVMKGFIQKKTNSTGTYHFLNTIMNNSFLKLSHNMYSDDDEEQTRAVRYFGSIEVQVIQFNKKGIPFYSSGYDRNLDICVADNGGRAVVVVNQAGNLRFVYTSYLSKGTFYPVGYR</sequence>
<reference evidence="1" key="1">
    <citation type="journal article" date="2012" name="Nature">
        <title>The oyster genome reveals stress adaptation and complexity of shell formation.</title>
        <authorList>
            <person name="Zhang G."/>
            <person name="Fang X."/>
            <person name="Guo X."/>
            <person name="Li L."/>
            <person name="Luo R."/>
            <person name="Xu F."/>
            <person name="Yang P."/>
            <person name="Zhang L."/>
            <person name="Wang X."/>
            <person name="Qi H."/>
            <person name="Xiong Z."/>
            <person name="Que H."/>
            <person name="Xie Y."/>
            <person name="Holland P.W."/>
            <person name="Paps J."/>
            <person name="Zhu Y."/>
            <person name="Wu F."/>
            <person name="Chen Y."/>
            <person name="Wang J."/>
            <person name="Peng C."/>
            <person name="Meng J."/>
            <person name="Yang L."/>
            <person name="Liu J."/>
            <person name="Wen B."/>
            <person name="Zhang N."/>
            <person name="Huang Z."/>
            <person name="Zhu Q."/>
            <person name="Feng Y."/>
            <person name="Mount A."/>
            <person name="Hedgecock D."/>
            <person name="Xu Z."/>
            <person name="Liu Y."/>
            <person name="Domazet-Loso T."/>
            <person name="Du Y."/>
            <person name="Sun X."/>
            <person name="Zhang S."/>
            <person name="Liu B."/>
            <person name="Cheng P."/>
            <person name="Jiang X."/>
            <person name="Li J."/>
            <person name="Fan D."/>
            <person name="Wang W."/>
            <person name="Fu W."/>
            <person name="Wang T."/>
            <person name="Wang B."/>
            <person name="Zhang J."/>
            <person name="Peng Z."/>
            <person name="Li Y."/>
            <person name="Li N."/>
            <person name="Wang J."/>
            <person name="Chen M."/>
            <person name="He Y."/>
            <person name="Tan F."/>
            <person name="Song X."/>
            <person name="Zheng Q."/>
            <person name="Huang R."/>
            <person name="Yang H."/>
            <person name="Du X."/>
            <person name="Chen L."/>
            <person name="Yang M."/>
            <person name="Gaffney P.M."/>
            <person name="Wang S."/>
            <person name="Luo L."/>
            <person name="She Z."/>
            <person name="Ming Y."/>
            <person name="Huang W."/>
            <person name="Zhang S."/>
            <person name="Huang B."/>
            <person name="Zhang Y."/>
            <person name="Qu T."/>
            <person name="Ni P."/>
            <person name="Miao G."/>
            <person name="Wang J."/>
            <person name="Wang Q."/>
            <person name="Steinberg C.E."/>
            <person name="Wang H."/>
            <person name="Li N."/>
            <person name="Qian L."/>
            <person name="Zhang G."/>
            <person name="Li Y."/>
            <person name="Yang H."/>
            <person name="Liu X."/>
            <person name="Wang J."/>
            <person name="Yin Y."/>
            <person name="Wang J."/>
        </authorList>
    </citation>
    <scope>NUCLEOTIDE SEQUENCE [LARGE SCALE GENOMIC DNA]</scope>
    <source>
        <strain evidence="1">05x7-T-G4-1.051#20</strain>
    </source>
</reference>
<proteinExistence type="predicted"/>
<accession>K1Q8W9</accession>
<evidence type="ECO:0000313" key="1">
    <source>
        <dbReference type="EMBL" id="EKC33147.1"/>
    </source>
</evidence>
<dbReference type="AlphaFoldDB" id="K1Q8W9"/>
<organism evidence="1">
    <name type="scientific">Magallana gigas</name>
    <name type="common">Pacific oyster</name>
    <name type="synonym">Crassostrea gigas</name>
    <dbReference type="NCBI Taxonomy" id="29159"/>
    <lineage>
        <taxon>Eukaryota</taxon>
        <taxon>Metazoa</taxon>
        <taxon>Spiralia</taxon>
        <taxon>Lophotrochozoa</taxon>
        <taxon>Mollusca</taxon>
        <taxon>Bivalvia</taxon>
        <taxon>Autobranchia</taxon>
        <taxon>Pteriomorphia</taxon>
        <taxon>Ostreida</taxon>
        <taxon>Ostreoidea</taxon>
        <taxon>Ostreidae</taxon>
        <taxon>Magallana</taxon>
    </lineage>
</organism>
<dbReference type="HOGENOM" id="CLU_1671058_0_0_1"/>
<protein>
    <submittedName>
        <fullName evidence="1">Uncharacterized protein</fullName>
    </submittedName>
</protein>